<name>A0A4S2GXL9_9PROT</name>
<gene>
    <name evidence="3" type="ORF">E5163_12825</name>
</gene>
<keyword evidence="1" id="KW-0732">Signal</keyword>
<evidence type="ECO:0000256" key="1">
    <source>
        <dbReference type="SAM" id="SignalP"/>
    </source>
</evidence>
<protein>
    <submittedName>
        <fullName evidence="3">DUF547 domain-containing protein</fullName>
    </submittedName>
</protein>
<evidence type="ECO:0000313" key="3">
    <source>
        <dbReference type="EMBL" id="TGY87803.1"/>
    </source>
</evidence>
<organism evidence="3 4">
    <name type="scientific">Marinicauda algicola</name>
    <dbReference type="NCBI Taxonomy" id="2029849"/>
    <lineage>
        <taxon>Bacteria</taxon>
        <taxon>Pseudomonadati</taxon>
        <taxon>Pseudomonadota</taxon>
        <taxon>Alphaproteobacteria</taxon>
        <taxon>Maricaulales</taxon>
        <taxon>Maricaulaceae</taxon>
        <taxon>Marinicauda</taxon>
    </lineage>
</organism>
<dbReference type="PANTHER" id="PTHR46361">
    <property type="entry name" value="ELECTRON CARRIER/ PROTEIN DISULFIDE OXIDOREDUCTASE"/>
    <property type="match status" value="1"/>
</dbReference>
<comment type="caution">
    <text evidence="3">The sequence shown here is derived from an EMBL/GenBank/DDBJ whole genome shotgun (WGS) entry which is preliminary data.</text>
</comment>
<dbReference type="Proteomes" id="UP000308054">
    <property type="component" value="Unassembled WGS sequence"/>
</dbReference>
<dbReference type="OrthoDB" id="526867at2"/>
<dbReference type="PANTHER" id="PTHR46361:SF3">
    <property type="entry name" value="ELECTRON CARRIER_ PROTEIN DISULFIDE OXIDOREDUCTASE"/>
    <property type="match status" value="1"/>
</dbReference>
<dbReference type="EMBL" id="SRXW01000004">
    <property type="protein sequence ID" value="TGY87803.1"/>
    <property type="molecule type" value="Genomic_DNA"/>
</dbReference>
<dbReference type="AlphaFoldDB" id="A0A4S2GXL9"/>
<sequence length="258" mass="28795">MIFRLILASALAALSSPAFAQDDLHAPWGEILDAYLSRGPDGVNRFDYAKLRETPADRQTLESYIAALEATDPDSLAPDARYAFWANLYNAATVRLIVDEAPERSIRQIRPHPFAIGPWGMELVTVDGEALSLDDIEHAILREEYEAALVHYAVNCASIGCPNLQPEPWRAETLQADLEAAAREYVNHPRGVSVTGDGLVVSRIYRWYREDFGGSEAGVIEHLLRFAEPGLNEEIRANPQITGHEYDWSLNRPVNEPE</sequence>
<feature type="signal peptide" evidence="1">
    <location>
        <begin position="1"/>
        <end position="20"/>
    </location>
</feature>
<dbReference type="RefSeq" id="WP_135996629.1">
    <property type="nucleotide sequence ID" value="NZ_CP071057.1"/>
</dbReference>
<accession>A0A4S2GXL9</accession>
<dbReference type="Pfam" id="PF04784">
    <property type="entry name" value="DUF547"/>
    <property type="match status" value="1"/>
</dbReference>
<evidence type="ECO:0000313" key="4">
    <source>
        <dbReference type="Proteomes" id="UP000308054"/>
    </source>
</evidence>
<feature type="chain" id="PRO_5020681316" evidence="1">
    <location>
        <begin position="21"/>
        <end position="258"/>
    </location>
</feature>
<keyword evidence="4" id="KW-1185">Reference proteome</keyword>
<evidence type="ECO:0000259" key="2">
    <source>
        <dbReference type="Pfam" id="PF04784"/>
    </source>
</evidence>
<proteinExistence type="predicted"/>
<dbReference type="InterPro" id="IPR006869">
    <property type="entry name" value="DUF547"/>
</dbReference>
<reference evidence="3 4" key="1">
    <citation type="journal article" date="2017" name="Int. J. Syst. Evol. Microbiol.">
        <title>Marinicauda algicola sp. nov., isolated from a marine red alga Rhodosorus marinus.</title>
        <authorList>
            <person name="Jeong S.E."/>
            <person name="Jeon S.H."/>
            <person name="Chun B.H."/>
            <person name="Kim D.W."/>
            <person name="Jeon C.O."/>
        </authorList>
    </citation>
    <scope>NUCLEOTIDE SEQUENCE [LARGE SCALE GENOMIC DNA]</scope>
    <source>
        <strain evidence="3 4">JCM 31718</strain>
    </source>
</reference>
<feature type="domain" description="DUF547" evidence="2">
    <location>
        <begin position="74"/>
        <end position="186"/>
    </location>
</feature>